<evidence type="ECO:0000256" key="3">
    <source>
        <dbReference type="ARBA" id="ARBA00023274"/>
    </source>
</evidence>
<keyword evidence="3" id="KW-0687">Ribonucleoprotein</keyword>
<evidence type="ECO:0000313" key="5">
    <source>
        <dbReference type="EMBL" id="CAE0432984.1"/>
    </source>
</evidence>
<keyword evidence="2" id="KW-0689">Ribosomal protein</keyword>
<gene>
    <name evidence="5" type="ORF">ASTO00021_LOCUS3302</name>
</gene>
<evidence type="ECO:0000256" key="1">
    <source>
        <dbReference type="ARBA" id="ARBA00006700"/>
    </source>
</evidence>
<sequence>MARPWNKIWMPSTIFKLHSAQPRDSNLSKYVFQVPPSITKLEIKEYLTKIYGMNVKKVTTVNYDGKIKRRGNTSYKRPAYKKATVILHTPIDSAELSAVAKADDSYPENTPTSTN</sequence>
<dbReference type="InterPro" id="IPR013025">
    <property type="entry name" value="Ribosomal_uL23-like"/>
</dbReference>
<evidence type="ECO:0000256" key="4">
    <source>
        <dbReference type="ARBA" id="ARBA00039977"/>
    </source>
</evidence>
<dbReference type="PANTHER" id="PTHR12059">
    <property type="entry name" value="RIBOSOMAL PROTEIN L23-RELATED"/>
    <property type="match status" value="1"/>
</dbReference>
<dbReference type="SUPFAM" id="SSF54189">
    <property type="entry name" value="Ribosomal proteins S24e, L23 and L15e"/>
    <property type="match status" value="1"/>
</dbReference>
<name>A0A7S3PFB2_9STRA</name>
<dbReference type="InterPro" id="IPR012677">
    <property type="entry name" value="Nucleotide-bd_a/b_plait_sf"/>
</dbReference>
<proteinExistence type="inferred from homology"/>
<dbReference type="InterPro" id="IPR012678">
    <property type="entry name" value="Ribosomal_uL23/eL15/eS24_sf"/>
</dbReference>
<dbReference type="Gene3D" id="3.30.70.330">
    <property type="match status" value="1"/>
</dbReference>
<comment type="similarity">
    <text evidence="1">Belongs to the universal ribosomal protein uL23 family.</text>
</comment>
<dbReference type="Pfam" id="PF00276">
    <property type="entry name" value="Ribosomal_L23"/>
    <property type="match status" value="1"/>
</dbReference>
<dbReference type="AlphaFoldDB" id="A0A7S3PFB2"/>
<dbReference type="GO" id="GO:0005762">
    <property type="term" value="C:mitochondrial large ribosomal subunit"/>
    <property type="evidence" value="ECO:0007669"/>
    <property type="project" value="TreeGrafter"/>
</dbReference>
<evidence type="ECO:0000256" key="2">
    <source>
        <dbReference type="ARBA" id="ARBA00022980"/>
    </source>
</evidence>
<reference evidence="5" key="1">
    <citation type="submission" date="2021-01" db="EMBL/GenBank/DDBJ databases">
        <authorList>
            <person name="Corre E."/>
            <person name="Pelletier E."/>
            <person name="Niang G."/>
            <person name="Scheremetjew M."/>
            <person name="Finn R."/>
            <person name="Kale V."/>
            <person name="Holt S."/>
            <person name="Cochrane G."/>
            <person name="Meng A."/>
            <person name="Brown T."/>
            <person name="Cohen L."/>
        </authorList>
    </citation>
    <scope>NUCLEOTIDE SEQUENCE</scope>
    <source>
        <strain evidence="5">GSBS06</strain>
    </source>
</reference>
<protein>
    <recommendedName>
        <fullName evidence="4">Large ribosomal subunit protein uL23m</fullName>
    </recommendedName>
</protein>
<organism evidence="5">
    <name type="scientific">Aplanochytrium stocchinoi</name>
    <dbReference type="NCBI Taxonomy" id="215587"/>
    <lineage>
        <taxon>Eukaryota</taxon>
        <taxon>Sar</taxon>
        <taxon>Stramenopiles</taxon>
        <taxon>Bigyra</taxon>
        <taxon>Labyrinthulomycetes</taxon>
        <taxon>Thraustochytrida</taxon>
        <taxon>Thraustochytriidae</taxon>
        <taxon>Aplanochytrium</taxon>
    </lineage>
</organism>
<dbReference type="EMBL" id="HBIN01004667">
    <property type="protein sequence ID" value="CAE0432984.1"/>
    <property type="molecule type" value="Transcribed_RNA"/>
</dbReference>
<dbReference type="GO" id="GO:0003735">
    <property type="term" value="F:structural constituent of ribosome"/>
    <property type="evidence" value="ECO:0007669"/>
    <property type="project" value="InterPro"/>
</dbReference>
<accession>A0A7S3PFB2</accession>
<dbReference type="GO" id="GO:0032543">
    <property type="term" value="P:mitochondrial translation"/>
    <property type="evidence" value="ECO:0007669"/>
    <property type="project" value="TreeGrafter"/>
</dbReference>
<dbReference type="PANTHER" id="PTHR12059:SF5">
    <property type="entry name" value="LARGE RIBOSOMAL SUBUNIT PROTEIN UL23M"/>
    <property type="match status" value="1"/>
</dbReference>